<dbReference type="PIRSF" id="PIRSF029033">
    <property type="entry name" value="UCP029033"/>
    <property type="match status" value="1"/>
</dbReference>
<dbReference type="Proteomes" id="UP000288279">
    <property type="component" value="Unassembled WGS sequence"/>
</dbReference>
<dbReference type="AlphaFoldDB" id="A0A432ZP47"/>
<dbReference type="RefSeq" id="WP_126825891.1">
    <property type="nucleotide sequence ID" value="NZ_PIQG01000001.1"/>
</dbReference>
<gene>
    <name evidence="1" type="ORF">CWI83_03810</name>
</gene>
<dbReference type="Pfam" id="PF04402">
    <property type="entry name" value="SIMPL"/>
    <property type="match status" value="1"/>
</dbReference>
<protein>
    <recommendedName>
        <fullName evidence="3">SIMPL domain-containing protein</fullName>
    </recommendedName>
</protein>
<dbReference type="PANTHER" id="PTHR34387">
    <property type="entry name" value="SLR1258 PROTEIN"/>
    <property type="match status" value="1"/>
</dbReference>
<dbReference type="InterPro" id="IPR007497">
    <property type="entry name" value="SIMPL/DUF541"/>
</dbReference>
<dbReference type="PANTHER" id="PTHR34387:SF2">
    <property type="entry name" value="SLR1258 PROTEIN"/>
    <property type="match status" value="1"/>
</dbReference>
<dbReference type="InterPro" id="IPR052022">
    <property type="entry name" value="26kDa_periplasmic_antigen"/>
</dbReference>
<comment type="caution">
    <text evidence="1">The sequence shown here is derived from an EMBL/GenBank/DDBJ whole genome shotgun (WGS) entry which is preliminary data.</text>
</comment>
<dbReference type="GO" id="GO:0006974">
    <property type="term" value="P:DNA damage response"/>
    <property type="evidence" value="ECO:0007669"/>
    <property type="project" value="TreeGrafter"/>
</dbReference>
<reference evidence="1 2" key="1">
    <citation type="journal article" date="2011" name="Front. Microbiol.">
        <title>Genomic signatures of strain selection and enhancement in Bacillus atrophaeus var. globigii, a historical biowarfare simulant.</title>
        <authorList>
            <person name="Gibbons H.S."/>
            <person name="Broomall S.M."/>
            <person name="McNew L.A."/>
            <person name="Daligault H."/>
            <person name="Chapman C."/>
            <person name="Bruce D."/>
            <person name="Karavis M."/>
            <person name="Krepps M."/>
            <person name="McGregor P.A."/>
            <person name="Hong C."/>
            <person name="Park K.H."/>
            <person name="Akmal A."/>
            <person name="Feldman A."/>
            <person name="Lin J.S."/>
            <person name="Chang W.E."/>
            <person name="Higgs B.W."/>
            <person name="Demirev P."/>
            <person name="Lindquist J."/>
            <person name="Liem A."/>
            <person name="Fochler E."/>
            <person name="Read T.D."/>
            <person name="Tapia R."/>
            <person name="Johnson S."/>
            <person name="Bishop-Lilly K.A."/>
            <person name="Detter C."/>
            <person name="Han C."/>
            <person name="Sozhamannan S."/>
            <person name="Rosenzweig C.N."/>
            <person name="Skowronski E.W."/>
        </authorList>
    </citation>
    <scope>NUCLEOTIDE SEQUENCE [LARGE SCALE GENOMIC DNA]</scope>
    <source>
        <strain evidence="1 2">PIT1</strain>
    </source>
</reference>
<evidence type="ECO:0008006" key="3">
    <source>
        <dbReference type="Google" id="ProtNLM"/>
    </source>
</evidence>
<name>A0A432ZP47_9GAMM</name>
<evidence type="ECO:0000313" key="1">
    <source>
        <dbReference type="EMBL" id="RUO79631.1"/>
    </source>
</evidence>
<keyword evidence="2" id="KW-1185">Reference proteome</keyword>
<evidence type="ECO:0000313" key="2">
    <source>
        <dbReference type="Proteomes" id="UP000288279"/>
    </source>
</evidence>
<proteinExistence type="predicted"/>
<dbReference type="InterPro" id="IPR016907">
    <property type="entry name" value="UCP029033"/>
</dbReference>
<organism evidence="1 2">
    <name type="scientific">Pseudidiomarina taiwanensis</name>
    <dbReference type="NCBI Taxonomy" id="337250"/>
    <lineage>
        <taxon>Bacteria</taxon>
        <taxon>Pseudomonadati</taxon>
        <taxon>Pseudomonadota</taxon>
        <taxon>Gammaproteobacteria</taxon>
        <taxon>Alteromonadales</taxon>
        <taxon>Idiomarinaceae</taxon>
        <taxon>Pseudidiomarina</taxon>
    </lineage>
</organism>
<dbReference type="OrthoDB" id="9806540at2"/>
<sequence length="237" mass="26139">MRLSNSLIIGTAAIICTALISFTISDTVQQVQQQQRTVVVKGLAEREVAADTAIWPLPIVHAANDPTEIYRNLANDMAAIKAFLRENGFSDAEMTVSAPAVFDKAAARYSDYDERKDFRYSGQQTLTVYTEKVEMVRTVRQQLSQLGQQGVALGGSEYEHAVEYHFNGLNSIKPSMIEESAANARAVALRFAEHSDSQLGKIARAQQGQFSISDRDSNTPHLKIVRVVSTVAYQLVD</sequence>
<dbReference type="EMBL" id="PIQG01000001">
    <property type="protein sequence ID" value="RUO79631.1"/>
    <property type="molecule type" value="Genomic_DNA"/>
</dbReference>
<accession>A0A432ZP47</accession>